<dbReference type="EMBL" id="JAKKSL010000002">
    <property type="protein sequence ID" value="MCI2284288.1"/>
    <property type="molecule type" value="Genomic_DNA"/>
</dbReference>
<gene>
    <name evidence="1" type="ORF">L3081_13960</name>
</gene>
<keyword evidence="2" id="KW-1185">Reference proteome</keyword>
<comment type="caution">
    <text evidence="1">The sequence shown here is derived from an EMBL/GenBank/DDBJ whole genome shotgun (WGS) entry which is preliminary data.</text>
</comment>
<sequence length="268" mass="30831">MIFNFFKSKNNWQHKDSNIRISAINDELKIENTDDKTIIFSMLNNDDNELVRRAILLKLNSFDAYFEASVGNSKKAVRDFALNQIQLILSGKHTISLPLTEKIAFLKTLNETASKQSSDTSLLNYWFEHEVDSNMLIKLFDVLIQKKNIAQFILQTFTKKQIADVQSHLLSLDLKELNDISLLTKLNKKAVNDDVSQLINDRLALLAKQIEKPKKLLKQNQLILSKLLALKDQPSYGQYITSKGNLDLQWQDSLSDMGCLSEDDRNYY</sequence>
<organism evidence="1 2">
    <name type="scientific">Colwellia maritima</name>
    <dbReference type="NCBI Taxonomy" id="2912588"/>
    <lineage>
        <taxon>Bacteria</taxon>
        <taxon>Pseudomonadati</taxon>
        <taxon>Pseudomonadota</taxon>
        <taxon>Gammaproteobacteria</taxon>
        <taxon>Alteromonadales</taxon>
        <taxon>Colwelliaceae</taxon>
        <taxon>Colwellia</taxon>
    </lineage>
</organism>
<accession>A0ABS9X233</accession>
<evidence type="ECO:0000313" key="2">
    <source>
        <dbReference type="Proteomes" id="UP001139646"/>
    </source>
</evidence>
<dbReference type="RefSeq" id="WP_242286732.1">
    <property type="nucleotide sequence ID" value="NZ_JAKKSL010000002.1"/>
</dbReference>
<protein>
    <submittedName>
        <fullName evidence="1">Uncharacterized protein</fullName>
    </submittedName>
</protein>
<name>A0ABS9X233_9GAMM</name>
<proteinExistence type="predicted"/>
<reference evidence="1" key="1">
    <citation type="submission" date="2022-01" db="EMBL/GenBank/DDBJ databases">
        <title>Colwellia maritima, isolated from seawater.</title>
        <authorList>
            <person name="Kristyanto S."/>
            <person name="Jung J."/>
            <person name="Jeon C.O."/>
        </authorList>
    </citation>
    <scope>NUCLEOTIDE SEQUENCE</scope>
    <source>
        <strain evidence="1">MSW7</strain>
    </source>
</reference>
<evidence type="ECO:0000313" key="1">
    <source>
        <dbReference type="EMBL" id="MCI2284288.1"/>
    </source>
</evidence>
<dbReference type="Proteomes" id="UP001139646">
    <property type="component" value="Unassembled WGS sequence"/>
</dbReference>